<accession>A0A3S0IW07</accession>
<name>A0A3S0IW07_9GAMM</name>
<proteinExistence type="predicted"/>
<dbReference type="RefSeq" id="WP_126505604.1">
    <property type="nucleotide sequence ID" value="NZ_RXNV01000003.1"/>
</dbReference>
<dbReference type="EMBL" id="RXNV01000003">
    <property type="protein sequence ID" value="RTR32699.1"/>
    <property type="molecule type" value="Genomic_DNA"/>
</dbReference>
<gene>
    <name evidence="2" type="ORF">EKG39_10005</name>
</gene>
<sequence length="172" mass="19281">MSFKLFKSVMIFTLLSVSSTTYAAKTYEFDITPTSEYVNENYTNYEPVSLTLSFKDDTDFDEVDKDDVIDLMFTIKGSTKRCNKIQSSGFVSGFFADLKGSPMLHLSPRKMRGALISCTTAESQGEPALAIISLGKSLWEEGYGCISRYTPPWNGGDFYQLFCRKDVVGQLK</sequence>
<comment type="caution">
    <text evidence="2">The sequence shown here is derived from an EMBL/GenBank/DDBJ whole genome shotgun (WGS) entry which is preliminary data.</text>
</comment>
<evidence type="ECO:0000313" key="3">
    <source>
        <dbReference type="Proteomes" id="UP000282060"/>
    </source>
</evidence>
<keyword evidence="3" id="KW-1185">Reference proteome</keyword>
<dbReference type="AlphaFoldDB" id="A0A3S0IW07"/>
<evidence type="ECO:0000313" key="2">
    <source>
        <dbReference type="EMBL" id="RTR32699.1"/>
    </source>
</evidence>
<feature type="signal peptide" evidence="1">
    <location>
        <begin position="1"/>
        <end position="23"/>
    </location>
</feature>
<organism evidence="2 3">
    <name type="scientific">Shewanella atlantica</name>
    <dbReference type="NCBI Taxonomy" id="271099"/>
    <lineage>
        <taxon>Bacteria</taxon>
        <taxon>Pseudomonadati</taxon>
        <taxon>Pseudomonadota</taxon>
        <taxon>Gammaproteobacteria</taxon>
        <taxon>Alteromonadales</taxon>
        <taxon>Shewanellaceae</taxon>
        <taxon>Shewanella</taxon>
    </lineage>
</organism>
<dbReference type="Proteomes" id="UP000282060">
    <property type="component" value="Unassembled WGS sequence"/>
</dbReference>
<keyword evidence="1" id="KW-0732">Signal</keyword>
<feature type="chain" id="PRO_5018705860" evidence="1">
    <location>
        <begin position="24"/>
        <end position="172"/>
    </location>
</feature>
<protein>
    <submittedName>
        <fullName evidence="2">Uncharacterized protein</fullName>
    </submittedName>
</protein>
<reference evidence="2 3" key="1">
    <citation type="submission" date="2018-12" db="EMBL/GenBank/DDBJ databases">
        <authorList>
            <person name="Yu L."/>
        </authorList>
    </citation>
    <scope>NUCLEOTIDE SEQUENCE [LARGE SCALE GENOMIC DNA]</scope>
    <source>
        <strain evidence="2 3">HAW-EB5</strain>
    </source>
</reference>
<evidence type="ECO:0000256" key="1">
    <source>
        <dbReference type="SAM" id="SignalP"/>
    </source>
</evidence>